<reference evidence="1" key="1">
    <citation type="submission" date="2022-01" db="EMBL/GenBank/DDBJ databases">
        <title>Genome sequence and assembly of Parabukholderia sp. RG36.</title>
        <authorList>
            <person name="Chhetri G."/>
        </authorList>
    </citation>
    <scope>NUCLEOTIDE SEQUENCE</scope>
    <source>
        <strain evidence="1">RG36</strain>
    </source>
</reference>
<proteinExistence type="predicted"/>
<evidence type="ECO:0000313" key="1">
    <source>
        <dbReference type="EMBL" id="MCG5075619.1"/>
    </source>
</evidence>
<accession>A0A9X1RV93</accession>
<keyword evidence="2" id="KW-1185">Reference proteome</keyword>
<gene>
    <name evidence="1" type="ORF">L5014_19960</name>
</gene>
<comment type="caution">
    <text evidence="1">The sequence shown here is derived from an EMBL/GenBank/DDBJ whole genome shotgun (WGS) entry which is preliminary data.</text>
</comment>
<dbReference type="RefSeq" id="WP_238465475.1">
    <property type="nucleotide sequence ID" value="NZ_JAKLJA010000017.1"/>
</dbReference>
<dbReference type="AlphaFoldDB" id="A0A9X1RV93"/>
<dbReference type="EMBL" id="JAKLJA010000017">
    <property type="protein sequence ID" value="MCG5075619.1"/>
    <property type="molecule type" value="Genomic_DNA"/>
</dbReference>
<dbReference type="Proteomes" id="UP001139308">
    <property type="component" value="Unassembled WGS sequence"/>
</dbReference>
<organism evidence="1 2">
    <name type="scientific">Paraburkholderia tagetis</name>
    <dbReference type="NCBI Taxonomy" id="2913261"/>
    <lineage>
        <taxon>Bacteria</taxon>
        <taxon>Pseudomonadati</taxon>
        <taxon>Pseudomonadota</taxon>
        <taxon>Betaproteobacteria</taxon>
        <taxon>Burkholderiales</taxon>
        <taxon>Burkholderiaceae</taxon>
        <taxon>Paraburkholderia</taxon>
    </lineage>
</organism>
<sequence length="71" mass="7484">MTQPVTPSTQAQDDSTSLEAHGFLNHSYDSLDALLLGLTHADTAPAAEHTDAPEVTIVGQADAFLPAHLFL</sequence>
<evidence type="ECO:0000313" key="2">
    <source>
        <dbReference type="Proteomes" id="UP001139308"/>
    </source>
</evidence>
<protein>
    <submittedName>
        <fullName evidence="1">Uncharacterized protein</fullName>
    </submittedName>
</protein>
<name>A0A9X1RV93_9BURK</name>